<gene>
    <name evidence="2" type="ORF">Acr_17g0014000</name>
</gene>
<dbReference type="Pfam" id="PF07727">
    <property type="entry name" value="RVT_2"/>
    <property type="match status" value="1"/>
</dbReference>
<dbReference type="AlphaFoldDB" id="A0A7J0G4V7"/>
<name>A0A7J0G4V7_9ERIC</name>
<sequence>MVAVMADSPNFNQLQTQVAQLQSHFGLTPSSTSSGPMTAIVVGTPIALHGHPSSLGPAAELFMEDGSVPSRALSILESTPPRDLEFYSLPSPSGSLPSIFTTDPSQVYSRRSHAQDPLIVHPQRILESYMNRAMERSVDCKWVFSVKYLADGYVDRYEAYLVSKGFTQIPGKDFGATFAPVKRDLRMSFDNKDLGPLRYFLSIEVARSGKGISLSQQKYSLDFLQDTNMLGCRPTSTPIVPNHRISAGSEELLRDLSIYQWLVDRLIYLTNTRLDLTFAVSVVSQFMHSPRTSHVNVVYHILRYLKTCPGLGLFYKSGTQSGLSCFTDTDYAATKSDKRSTFGFCTFHSSHLIS</sequence>
<keyword evidence="3" id="KW-1185">Reference proteome</keyword>
<evidence type="ECO:0000313" key="2">
    <source>
        <dbReference type="EMBL" id="GFZ05828.1"/>
    </source>
</evidence>
<dbReference type="EMBL" id="BJWL01000017">
    <property type="protein sequence ID" value="GFZ05828.1"/>
    <property type="molecule type" value="Genomic_DNA"/>
</dbReference>
<dbReference type="InterPro" id="IPR013103">
    <property type="entry name" value="RVT_2"/>
</dbReference>
<dbReference type="Proteomes" id="UP000585474">
    <property type="component" value="Unassembled WGS sequence"/>
</dbReference>
<evidence type="ECO:0000313" key="3">
    <source>
        <dbReference type="Proteomes" id="UP000585474"/>
    </source>
</evidence>
<dbReference type="PANTHER" id="PTHR11439:SF463">
    <property type="entry name" value="REVERSE TRANSCRIPTASE TY1_COPIA-TYPE DOMAIN-CONTAINING PROTEIN"/>
    <property type="match status" value="1"/>
</dbReference>
<accession>A0A7J0G4V7</accession>
<evidence type="ECO:0000259" key="1">
    <source>
        <dbReference type="Pfam" id="PF07727"/>
    </source>
</evidence>
<reference evidence="2 3" key="1">
    <citation type="submission" date="2019-07" db="EMBL/GenBank/DDBJ databases">
        <title>De Novo Assembly of kiwifruit Actinidia rufa.</title>
        <authorList>
            <person name="Sugita-Konishi S."/>
            <person name="Sato K."/>
            <person name="Mori E."/>
            <person name="Abe Y."/>
            <person name="Kisaki G."/>
            <person name="Hamano K."/>
            <person name="Suezawa K."/>
            <person name="Otani M."/>
            <person name="Fukuda T."/>
            <person name="Manabe T."/>
            <person name="Gomi K."/>
            <person name="Tabuchi M."/>
            <person name="Akimitsu K."/>
            <person name="Kataoka I."/>
        </authorList>
    </citation>
    <scope>NUCLEOTIDE SEQUENCE [LARGE SCALE GENOMIC DNA]</scope>
    <source>
        <strain evidence="3">cv. Fuchu</strain>
    </source>
</reference>
<dbReference type="OrthoDB" id="1688190at2759"/>
<protein>
    <recommendedName>
        <fullName evidence="1">Reverse transcriptase Ty1/copia-type domain-containing protein</fullName>
    </recommendedName>
</protein>
<organism evidence="2 3">
    <name type="scientific">Actinidia rufa</name>
    <dbReference type="NCBI Taxonomy" id="165716"/>
    <lineage>
        <taxon>Eukaryota</taxon>
        <taxon>Viridiplantae</taxon>
        <taxon>Streptophyta</taxon>
        <taxon>Embryophyta</taxon>
        <taxon>Tracheophyta</taxon>
        <taxon>Spermatophyta</taxon>
        <taxon>Magnoliopsida</taxon>
        <taxon>eudicotyledons</taxon>
        <taxon>Gunneridae</taxon>
        <taxon>Pentapetalae</taxon>
        <taxon>asterids</taxon>
        <taxon>Ericales</taxon>
        <taxon>Actinidiaceae</taxon>
        <taxon>Actinidia</taxon>
    </lineage>
</organism>
<proteinExistence type="predicted"/>
<dbReference type="PANTHER" id="PTHR11439">
    <property type="entry name" value="GAG-POL-RELATED RETROTRANSPOSON"/>
    <property type="match status" value="1"/>
</dbReference>
<feature type="domain" description="Reverse transcriptase Ty1/copia-type" evidence="1">
    <location>
        <begin position="181"/>
        <end position="240"/>
    </location>
</feature>
<comment type="caution">
    <text evidence="2">The sequence shown here is derived from an EMBL/GenBank/DDBJ whole genome shotgun (WGS) entry which is preliminary data.</text>
</comment>